<feature type="domain" description="Heterokaryon incompatibility" evidence="1">
    <location>
        <begin position="139"/>
        <end position="295"/>
    </location>
</feature>
<name>A0AAN9UYQ3_9PEZI</name>
<evidence type="ECO:0000259" key="1">
    <source>
        <dbReference type="Pfam" id="PF06985"/>
    </source>
</evidence>
<accession>A0AAN9UYQ3</accession>
<dbReference type="PANTHER" id="PTHR33112">
    <property type="entry name" value="DOMAIN PROTEIN, PUTATIVE-RELATED"/>
    <property type="match status" value="1"/>
</dbReference>
<organism evidence="2 3">
    <name type="scientific">Diatrype stigma</name>
    <dbReference type="NCBI Taxonomy" id="117547"/>
    <lineage>
        <taxon>Eukaryota</taxon>
        <taxon>Fungi</taxon>
        <taxon>Dikarya</taxon>
        <taxon>Ascomycota</taxon>
        <taxon>Pezizomycotina</taxon>
        <taxon>Sordariomycetes</taxon>
        <taxon>Xylariomycetidae</taxon>
        <taxon>Xylariales</taxon>
        <taxon>Diatrypaceae</taxon>
        <taxon>Diatrype</taxon>
    </lineage>
</organism>
<dbReference type="Pfam" id="PF06985">
    <property type="entry name" value="HET"/>
    <property type="match status" value="1"/>
</dbReference>
<dbReference type="Proteomes" id="UP001320420">
    <property type="component" value="Unassembled WGS sequence"/>
</dbReference>
<dbReference type="PANTHER" id="PTHR33112:SF16">
    <property type="entry name" value="HETEROKARYON INCOMPATIBILITY DOMAIN-CONTAINING PROTEIN"/>
    <property type="match status" value="1"/>
</dbReference>
<evidence type="ECO:0000313" key="2">
    <source>
        <dbReference type="EMBL" id="KAK7756356.1"/>
    </source>
</evidence>
<proteinExistence type="predicted"/>
<reference evidence="2 3" key="1">
    <citation type="submission" date="2024-02" db="EMBL/GenBank/DDBJ databases">
        <title>De novo assembly and annotation of 12 fungi associated with fruit tree decline syndrome in Ontario, Canada.</title>
        <authorList>
            <person name="Sulman M."/>
            <person name="Ellouze W."/>
            <person name="Ilyukhin E."/>
        </authorList>
    </citation>
    <scope>NUCLEOTIDE SEQUENCE [LARGE SCALE GENOMIC DNA]</scope>
    <source>
        <strain evidence="2 3">M11/M66-122</strain>
    </source>
</reference>
<dbReference type="InterPro" id="IPR010730">
    <property type="entry name" value="HET"/>
</dbReference>
<protein>
    <recommendedName>
        <fullName evidence="1">Heterokaryon incompatibility domain-containing protein</fullName>
    </recommendedName>
</protein>
<gene>
    <name evidence="2" type="ORF">SLS62_001582</name>
</gene>
<evidence type="ECO:0000313" key="3">
    <source>
        <dbReference type="Proteomes" id="UP001320420"/>
    </source>
</evidence>
<keyword evidence="3" id="KW-1185">Reference proteome</keyword>
<dbReference type="EMBL" id="JAKJXP020000007">
    <property type="protein sequence ID" value="KAK7756356.1"/>
    <property type="molecule type" value="Genomic_DNA"/>
</dbReference>
<sequence length="538" mass="59736">MRLTDPTTPEVVNDESVCEACRLKREVAEVVKAINPNHEPDDHPAFDMTTPPGVDDLRWLGCKEASDVADSSDNAECFDKIKAWIEDCSQNHKTSCGPSPESSGMVEGPKRLIDTGPLEGNISLRLIDWPGSGGEPIEYCALSYSWGSDPTAHFTTTVDTYQQRRNGFEITQLPQTLRDAVVITRKVGCRFLWIDAVCIIQRDLADWEAESPRMHHIYGNAFLVIAATENTSPRDGIFSSRPPPVKFTFERAGKSYPITIRPDDHSPWREKHRVVETQSVPRQPSLHTRAWAYQERLLSTRIVHYTATELVWECNTCCRCECSIVEQVCPGNEYDAGKSLKSQFSGNIGTNKTWQSVILNYSVKKLTVGTDKLPALAGLAKRFASPEMGKYLAGIWHSQLPDALTWFSFGQNKPDTYRAPSWSWASVDGEIHGIGRSEFQEGVDCVEVLEAECTPASSEPFGAVSDGYIILKGLLAQLGSGLADSSGGESWALKMKSYGWSMILKKSTRVVGAWERLDAEHVNEDIFLGKEPSVVKIV</sequence>
<comment type="caution">
    <text evidence="2">The sequence shown here is derived from an EMBL/GenBank/DDBJ whole genome shotgun (WGS) entry which is preliminary data.</text>
</comment>
<dbReference type="AlphaFoldDB" id="A0AAN9UYQ3"/>